<dbReference type="InterPro" id="IPR027291">
    <property type="entry name" value="Glyco_hydro_38_N_sf"/>
</dbReference>
<organism evidence="6 7">
    <name type="scientific">Metabacillus mangrovi</name>
    <dbReference type="NCBI Taxonomy" id="1491830"/>
    <lineage>
        <taxon>Bacteria</taxon>
        <taxon>Bacillati</taxon>
        <taxon>Bacillota</taxon>
        <taxon>Bacilli</taxon>
        <taxon>Bacillales</taxon>
        <taxon>Bacillaceae</taxon>
        <taxon>Metabacillus</taxon>
    </lineage>
</organism>
<comment type="caution">
    <text evidence="6">The sequence shown here is derived from an EMBL/GenBank/DDBJ whole genome shotgun (WGS) entry which is preliminary data.</text>
</comment>
<evidence type="ECO:0000259" key="5">
    <source>
        <dbReference type="SMART" id="SM00872"/>
    </source>
</evidence>
<dbReference type="InterPro" id="IPR041147">
    <property type="entry name" value="GH38_C"/>
</dbReference>
<dbReference type="GO" id="GO:0004559">
    <property type="term" value="F:alpha-mannosidase activity"/>
    <property type="evidence" value="ECO:0007669"/>
    <property type="project" value="InterPro"/>
</dbReference>
<dbReference type="InterPro" id="IPR015341">
    <property type="entry name" value="Glyco_hydro_38_cen"/>
</dbReference>
<sequence length="1044" mass="119990">MLMLKERIQKIISELDSYRYCHSHTLADYQITEAGPGEEEAPIDNPENWSPFTAGKDRWGGYDKNFWFRTGFSVPEEMHGKPVVYEVITGRESFWDSINPQFKVFVNGELVQGLDHNHRIVRLTESAEAGKHYEIVLHAHSGLEDVQVDLKTRISVLETETEALYFNLKVALESSGALADTDKRRADLIEMLNHAVNLLDLRKPQSDAFHTSVREANAYLEKTVYSGDMWHEGTTLQAIGHTHIDVAWRWTVAQTRHKVVRSFSTAIKLMEEYPEYIFMSSQPQLYQFVKEERPDLYEKIRQKIKEGRWEPEGAMWVEPDCNLISGESLVRQILMGTRFFQKEFGVQNKIVWLPDVFGYSAAMPQILKKSGIDYFLTSKLSWNEYNKMPYDTFMWKGIDGTEVLTHFIMAREYERVVDGFYTVYGGMLNPSQTAGAWQRYQQKELNSEVLFPYGYGDGGGGPTREMLENGRRLQKGVPGSPKVKMGKALDFFEKLDQDTAGHPRLPKWTGELYLEYHRGTYTSMAKNKKYNRTSEFLYQTVEWLSVMAKNLDQSFRYPAEQLHKGWELILLNQFHDILPGCSIPQVYETSHRQYEELIGSGREMLHAAMKQIASNMDLKETSVIVFNPHSTNRTDLAELQLPEGFEHAEVSDEAGNVMKMEQDPTGKGLFLAENVPAKGYRVFTLRKAEHKAVEAKEDLQRLSNSFFDIQFDEAGNMISIYDKKNERELLKPGSRGNVLQAFEDKPVLFDAWDINKYYEEKMWEINEVVSIESAGKGSLRTGLTIKKRFMDSVIEQTIYLYEHKPAIDFHTKVDWKEQQILVKAAFPIDVQTDKATYEIQYGNVERPTHSNTSWDAAKFEVCAHKWADLSEDNYGVSLINDCKYGHDIKDGVMRLTLLKSGTYPSPDADKGTHEFSYSLYPHSGDWREAGTVEEAYAFNNPLISITEEAHAGALPSEYSFVQSNQPNVITEVIKKAEDSDDVIIRVYESFKRRTKAVLSFNSPVQAVTECDLMENELSSIKVEKNQFSFELKPFEIKTFKLKLS</sequence>
<proteinExistence type="inferred from homology"/>
<dbReference type="SUPFAM" id="SSF88713">
    <property type="entry name" value="Glycoside hydrolase/deacetylase"/>
    <property type="match status" value="1"/>
</dbReference>
<keyword evidence="7" id="KW-1185">Reference proteome</keyword>
<keyword evidence="2" id="KW-0479">Metal-binding</keyword>
<dbReference type="EMBL" id="WMIB01000012">
    <property type="protein sequence ID" value="MTH54281.1"/>
    <property type="molecule type" value="Genomic_DNA"/>
</dbReference>
<dbReference type="FunFam" id="2.70.98.30:FF:000010">
    <property type="entry name" value="Cytosolic alpha-mannosidase"/>
    <property type="match status" value="1"/>
</dbReference>
<evidence type="ECO:0000256" key="1">
    <source>
        <dbReference type="ARBA" id="ARBA00009792"/>
    </source>
</evidence>
<keyword evidence="4" id="KW-0326">Glycosidase</keyword>
<dbReference type="Proteomes" id="UP000434639">
    <property type="component" value="Unassembled WGS sequence"/>
</dbReference>
<keyword evidence="3" id="KW-0378">Hydrolase</keyword>
<dbReference type="Pfam" id="PF09261">
    <property type="entry name" value="Alpha-mann_mid"/>
    <property type="match status" value="1"/>
</dbReference>
<evidence type="ECO:0000256" key="2">
    <source>
        <dbReference type="ARBA" id="ARBA00022723"/>
    </source>
</evidence>
<dbReference type="CDD" id="cd10789">
    <property type="entry name" value="GH38N_AMII_ER_cytosolic"/>
    <property type="match status" value="1"/>
</dbReference>
<dbReference type="InterPro" id="IPR037094">
    <property type="entry name" value="Glyco_hydro_38_cen_sf"/>
</dbReference>
<reference evidence="6 7" key="1">
    <citation type="journal article" date="2017" name="Int. J. Syst. Evol. Microbiol.">
        <title>Bacillus mangrovi sp. nov., isolated from a sediment sample from a mangrove forest.</title>
        <authorList>
            <person name="Gupta V."/>
            <person name="Singh P.K."/>
            <person name="Korpole S."/>
            <person name="Tanuku N.R.S."/>
            <person name="Pinnaka A.K."/>
        </authorList>
    </citation>
    <scope>NUCLEOTIDE SEQUENCE [LARGE SCALE GENOMIC DNA]</scope>
    <source>
        <strain evidence="6 7">KCTC 33872</strain>
    </source>
</reference>
<dbReference type="Pfam" id="PF07748">
    <property type="entry name" value="Glyco_hydro_38C"/>
    <property type="match status" value="1"/>
</dbReference>
<dbReference type="OrthoDB" id="9772207at2"/>
<dbReference type="SUPFAM" id="SSF74650">
    <property type="entry name" value="Galactose mutarotase-like"/>
    <property type="match status" value="1"/>
</dbReference>
<dbReference type="Pfam" id="PF01074">
    <property type="entry name" value="Glyco_hydro_38N"/>
    <property type="match status" value="1"/>
</dbReference>
<gene>
    <name evidence="6" type="ORF">GKZ89_12790</name>
</gene>
<dbReference type="FunFam" id="3.20.110.10:FF:000002">
    <property type="entry name" value="alpha-mannosidase 2C1 isoform X1"/>
    <property type="match status" value="1"/>
</dbReference>
<dbReference type="Gene3D" id="2.70.98.30">
    <property type="entry name" value="Golgi alpha-mannosidase II, domain 4"/>
    <property type="match status" value="1"/>
</dbReference>
<dbReference type="GO" id="GO:0046872">
    <property type="term" value="F:metal ion binding"/>
    <property type="evidence" value="ECO:0007669"/>
    <property type="project" value="UniProtKB-KW"/>
</dbReference>
<feature type="domain" description="Glycoside hydrolase family 38 central" evidence="5">
    <location>
        <begin position="515"/>
        <end position="594"/>
    </location>
</feature>
<dbReference type="PANTHER" id="PTHR46017:SF1">
    <property type="entry name" value="ALPHA-MANNOSIDASE 2C1"/>
    <property type="match status" value="1"/>
</dbReference>
<dbReference type="InterPro" id="IPR011013">
    <property type="entry name" value="Gal_mutarotase_sf_dom"/>
</dbReference>
<dbReference type="PANTHER" id="PTHR46017">
    <property type="entry name" value="ALPHA-MANNOSIDASE 2C1"/>
    <property type="match status" value="1"/>
</dbReference>
<dbReference type="GO" id="GO:0006013">
    <property type="term" value="P:mannose metabolic process"/>
    <property type="evidence" value="ECO:0007669"/>
    <property type="project" value="InterPro"/>
</dbReference>
<dbReference type="AlphaFoldDB" id="A0A7X2S6T6"/>
<evidence type="ECO:0000256" key="4">
    <source>
        <dbReference type="ARBA" id="ARBA00023295"/>
    </source>
</evidence>
<protein>
    <submittedName>
        <fullName evidence="6">Alpha-mannosidase</fullName>
    </submittedName>
</protein>
<dbReference type="GO" id="GO:0030246">
    <property type="term" value="F:carbohydrate binding"/>
    <property type="evidence" value="ECO:0007669"/>
    <property type="project" value="InterPro"/>
</dbReference>
<dbReference type="InterPro" id="IPR000602">
    <property type="entry name" value="Glyco_hydro_38_N"/>
</dbReference>
<dbReference type="SMART" id="SM00872">
    <property type="entry name" value="Alpha-mann_mid"/>
    <property type="match status" value="1"/>
</dbReference>
<dbReference type="SUPFAM" id="SSF88688">
    <property type="entry name" value="Families 57/38 glycoside transferase middle domain"/>
    <property type="match status" value="1"/>
</dbReference>
<evidence type="ECO:0000256" key="3">
    <source>
        <dbReference type="ARBA" id="ARBA00022801"/>
    </source>
</evidence>
<comment type="similarity">
    <text evidence="1">Belongs to the glycosyl hydrolase 38 family.</text>
</comment>
<dbReference type="Pfam" id="PF17677">
    <property type="entry name" value="Glyco_hydro38C2"/>
    <property type="match status" value="1"/>
</dbReference>
<evidence type="ECO:0000313" key="6">
    <source>
        <dbReference type="EMBL" id="MTH54281.1"/>
    </source>
</evidence>
<dbReference type="Gene3D" id="2.60.40.2220">
    <property type="match status" value="1"/>
</dbReference>
<dbReference type="InterPro" id="IPR028995">
    <property type="entry name" value="Glyco_hydro_57/38_cen_sf"/>
</dbReference>
<dbReference type="GO" id="GO:0009313">
    <property type="term" value="P:oligosaccharide catabolic process"/>
    <property type="evidence" value="ECO:0007669"/>
    <property type="project" value="TreeGrafter"/>
</dbReference>
<dbReference type="RefSeq" id="WP_155112792.1">
    <property type="nucleotide sequence ID" value="NZ_WMIB01000012.1"/>
</dbReference>
<dbReference type="InterPro" id="IPR011330">
    <property type="entry name" value="Glyco_hydro/deAcase_b/a-brl"/>
</dbReference>
<dbReference type="InterPro" id="IPR011682">
    <property type="entry name" value="Glyco_hydro_38_C"/>
</dbReference>
<dbReference type="Gene3D" id="2.60.120.260">
    <property type="entry name" value="Galactose-binding domain-like"/>
    <property type="match status" value="1"/>
</dbReference>
<dbReference type="FunFam" id="1.20.1270.50:FF:000004">
    <property type="entry name" value="alpha-mannosidase 2C1 isoform X1"/>
    <property type="match status" value="1"/>
</dbReference>
<accession>A0A7X2S6T6</accession>
<dbReference type="Gene3D" id="3.20.110.10">
    <property type="entry name" value="Glycoside hydrolase 38, N terminal domain"/>
    <property type="match status" value="1"/>
</dbReference>
<evidence type="ECO:0000313" key="7">
    <source>
        <dbReference type="Proteomes" id="UP000434639"/>
    </source>
</evidence>
<name>A0A7X2S6T6_9BACI</name>
<dbReference type="Gene3D" id="1.20.1270.50">
    <property type="entry name" value="Glycoside hydrolase family 38, central domain"/>
    <property type="match status" value="1"/>
</dbReference>